<comment type="caution">
    <text evidence="7">The sequence shown here is derived from an EMBL/GenBank/DDBJ whole genome shotgun (WGS) entry which is preliminary data.</text>
</comment>
<keyword evidence="8" id="KW-1185">Reference proteome</keyword>
<dbReference type="OrthoDB" id="690068at2759"/>
<dbReference type="Pfam" id="PF00010">
    <property type="entry name" value="HLH"/>
    <property type="match status" value="1"/>
</dbReference>
<dbReference type="Proteomes" id="UP000093000">
    <property type="component" value="Unassembled WGS sequence"/>
</dbReference>
<dbReference type="STRING" id="101091.A0A1C7NHM0"/>
<dbReference type="SUPFAM" id="SSF47459">
    <property type="entry name" value="HLH, helix-loop-helix DNA-binding domain"/>
    <property type="match status" value="1"/>
</dbReference>
<evidence type="ECO:0000256" key="5">
    <source>
        <dbReference type="ARBA" id="ARBA00023242"/>
    </source>
</evidence>
<evidence type="ECO:0000256" key="3">
    <source>
        <dbReference type="ARBA" id="ARBA00023159"/>
    </source>
</evidence>
<protein>
    <recommendedName>
        <fullName evidence="6">BHLH domain-containing protein</fullName>
    </recommendedName>
</protein>
<dbReference type="InterPro" id="IPR011598">
    <property type="entry name" value="bHLH_dom"/>
</dbReference>
<dbReference type="PROSITE" id="PS50888">
    <property type="entry name" value="BHLH"/>
    <property type="match status" value="1"/>
</dbReference>
<dbReference type="GO" id="GO:0003677">
    <property type="term" value="F:DNA binding"/>
    <property type="evidence" value="ECO:0007669"/>
    <property type="project" value="UniProtKB-KW"/>
</dbReference>
<dbReference type="GO" id="GO:0003700">
    <property type="term" value="F:DNA-binding transcription factor activity"/>
    <property type="evidence" value="ECO:0007669"/>
    <property type="project" value="TreeGrafter"/>
</dbReference>
<proteinExistence type="predicted"/>
<dbReference type="GO" id="GO:0090575">
    <property type="term" value="C:RNA polymerase II transcription regulator complex"/>
    <property type="evidence" value="ECO:0007669"/>
    <property type="project" value="TreeGrafter"/>
</dbReference>
<dbReference type="PANTHER" id="PTHR10328">
    <property type="entry name" value="PROTEIN MAX MYC-ASSOCIATED FACTOR X"/>
    <property type="match status" value="1"/>
</dbReference>
<dbReference type="PANTHER" id="PTHR10328:SF3">
    <property type="entry name" value="PROTEIN MAX"/>
    <property type="match status" value="1"/>
</dbReference>
<evidence type="ECO:0000313" key="8">
    <source>
        <dbReference type="Proteomes" id="UP000093000"/>
    </source>
</evidence>
<keyword evidence="4" id="KW-0804">Transcription</keyword>
<gene>
    <name evidence="7" type="ORF">A0J61_03344</name>
</gene>
<sequence length="164" mass="19191">MTTQRSILERRSQYPLHERLVVYDPETIQKQGKSETVVPSLLKVNGVNLLNRDSLDTQTVMKRIIKKKQTHNRIERRRRVRLNTLFSELSDTLPSMKHKTDNYRAEILQEAINYIKQIQSERHAYTGCSSITRLNDIPHSKSTTIQPPSRPLPQSYFESIISFK</sequence>
<dbReference type="EMBL" id="LUGH01000142">
    <property type="protein sequence ID" value="OBZ88607.1"/>
    <property type="molecule type" value="Genomic_DNA"/>
</dbReference>
<dbReference type="GO" id="GO:0045944">
    <property type="term" value="P:positive regulation of transcription by RNA polymerase II"/>
    <property type="evidence" value="ECO:0007669"/>
    <property type="project" value="TreeGrafter"/>
</dbReference>
<dbReference type="InParanoid" id="A0A1C7NHM0"/>
<evidence type="ECO:0000259" key="6">
    <source>
        <dbReference type="PROSITE" id="PS50888"/>
    </source>
</evidence>
<reference evidence="7 8" key="1">
    <citation type="submission" date="2016-03" db="EMBL/GenBank/DDBJ databases">
        <title>Choanephora cucurbitarum.</title>
        <authorList>
            <person name="Min B."/>
            <person name="Park H."/>
            <person name="Park J.-H."/>
            <person name="Shin H.-D."/>
            <person name="Choi I.-G."/>
        </authorList>
    </citation>
    <scope>NUCLEOTIDE SEQUENCE [LARGE SCALE GENOMIC DNA]</scope>
    <source>
        <strain evidence="7 8">KUS-F28377</strain>
    </source>
</reference>
<evidence type="ECO:0000313" key="7">
    <source>
        <dbReference type="EMBL" id="OBZ88607.1"/>
    </source>
</evidence>
<evidence type="ECO:0000256" key="1">
    <source>
        <dbReference type="ARBA" id="ARBA00023015"/>
    </source>
</evidence>
<dbReference type="Gene3D" id="4.10.280.10">
    <property type="entry name" value="Helix-loop-helix DNA-binding domain"/>
    <property type="match status" value="1"/>
</dbReference>
<evidence type="ECO:0000256" key="4">
    <source>
        <dbReference type="ARBA" id="ARBA00023163"/>
    </source>
</evidence>
<evidence type="ECO:0000256" key="2">
    <source>
        <dbReference type="ARBA" id="ARBA00023125"/>
    </source>
</evidence>
<dbReference type="InterPro" id="IPR036638">
    <property type="entry name" value="HLH_DNA-bd_sf"/>
</dbReference>
<keyword evidence="1" id="KW-0805">Transcription regulation</keyword>
<feature type="domain" description="BHLH" evidence="6">
    <location>
        <begin position="66"/>
        <end position="118"/>
    </location>
</feature>
<name>A0A1C7NHM0_9FUNG</name>
<keyword evidence="5" id="KW-0539">Nucleus</keyword>
<dbReference type="GO" id="GO:0046983">
    <property type="term" value="F:protein dimerization activity"/>
    <property type="evidence" value="ECO:0007669"/>
    <property type="project" value="InterPro"/>
</dbReference>
<accession>A0A1C7NHM0</accession>
<dbReference type="SMART" id="SM00353">
    <property type="entry name" value="HLH"/>
    <property type="match status" value="1"/>
</dbReference>
<dbReference type="CDD" id="cd00083">
    <property type="entry name" value="bHLH_SF"/>
    <property type="match status" value="1"/>
</dbReference>
<dbReference type="AlphaFoldDB" id="A0A1C7NHM0"/>
<keyword evidence="3" id="KW-0010">Activator</keyword>
<organism evidence="7 8">
    <name type="scientific">Choanephora cucurbitarum</name>
    <dbReference type="NCBI Taxonomy" id="101091"/>
    <lineage>
        <taxon>Eukaryota</taxon>
        <taxon>Fungi</taxon>
        <taxon>Fungi incertae sedis</taxon>
        <taxon>Mucoromycota</taxon>
        <taxon>Mucoromycotina</taxon>
        <taxon>Mucoromycetes</taxon>
        <taxon>Mucorales</taxon>
        <taxon>Mucorineae</taxon>
        <taxon>Choanephoraceae</taxon>
        <taxon>Choanephoroideae</taxon>
        <taxon>Choanephora</taxon>
    </lineage>
</organism>
<keyword evidence="2" id="KW-0238">DNA-binding</keyword>